<reference evidence="1 2" key="1">
    <citation type="submission" date="2023-12" db="EMBL/GenBank/DDBJ databases">
        <title>Whole-genome sequencing of halo(alkali)philic microorganisms from hypersaline lakes.</title>
        <authorList>
            <person name="Sorokin D.Y."/>
            <person name="Merkel A.Y."/>
            <person name="Messina E."/>
            <person name="Yakimov M."/>
        </authorList>
    </citation>
    <scope>NUCLEOTIDE SEQUENCE [LARGE SCALE GENOMIC DNA]</scope>
    <source>
        <strain evidence="1 2">AB-CW1</strain>
    </source>
</reference>
<proteinExistence type="predicted"/>
<evidence type="ECO:0000313" key="1">
    <source>
        <dbReference type="EMBL" id="MEA5444307.1"/>
    </source>
</evidence>
<sequence length="482" mass="54438">MSTLSPLYPSSLSYRQLRLLIILLTPVVVAACATPMHCDEQAGEAYMDPRIGEPLLDEDGEPIPGSERFRVPGEETARSGHANPCLAMAPRLVEPPVPPAREVEEGASFADVRYRLEVVDEDGFSDNAEASTFRLRVRGTTPRVGGFDAGLAFQTLQIVGEPRFEDTTDRPGNFPTVRDPKDTAVSEGWGRFVSREDTFEVKLGRQAIRHDNERFIGSDSFRQLEQTFNAFGLRIGTGERARFLGQYIDRINTVLGPNHPDGLGRIDSRAAVLDLDTRIGDNRMGIYFHNLRFDEDEWESHRNYGLRLTGPVPWTETFSYRLEAAVQQGVRGEGPDDDLGYQHVKLKQELDDWSWYVGRERLGGDREWAFQTPLASLHEFNGKADRFLVTPEFGLIDVYAGVGFQRWGWDFDSRFHQFQVDQGSGRYGEELSLGAGRELWGPLRLNLGLSHYMGEDPDFYPGDEYAADRTRAWFSVSARFEP</sequence>
<dbReference type="AlphaFoldDB" id="A0AAP6JDC0"/>
<name>A0AAP6JDC0_9GAMM</name>
<protein>
    <recommendedName>
        <fullName evidence="3">Alginate export domain-containing protein</fullName>
    </recommendedName>
</protein>
<evidence type="ECO:0000313" key="2">
    <source>
        <dbReference type="Proteomes" id="UP001302316"/>
    </source>
</evidence>
<evidence type="ECO:0008006" key="3">
    <source>
        <dbReference type="Google" id="ProtNLM"/>
    </source>
</evidence>
<dbReference type="EMBL" id="JAYGII010000001">
    <property type="protein sequence ID" value="MEA5444307.1"/>
    <property type="molecule type" value="Genomic_DNA"/>
</dbReference>
<gene>
    <name evidence="1" type="ORF">VCB98_00550</name>
</gene>
<organism evidence="1 2">
    <name type="scientific">Natronospira elongata</name>
    <dbReference type="NCBI Taxonomy" id="3110268"/>
    <lineage>
        <taxon>Bacteria</taxon>
        <taxon>Pseudomonadati</taxon>
        <taxon>Pseudomonadota</taxon>
        <taxon>Gammaproteobacteria</taxon>
        <taxon>Natronospirales</taxon>
        <taxon>Natronospiraceae</taxon>
        <taxon>Natronospira</taxon>
    </lineage>
</organism>
<accession>A0AAP6JDC0</accession>
<keyword evidence="2" id="KW-1185">Reference proteome</keyword>
<dbReference type="Proteomes" id="UP001302316">
    <property type="component" value="Unassembled WGS sequence"/>
</dbReference>
<comment type="caution">
    <text evidence="1">The sequence shown here is derived from an EMBL/GenBank/DDBJ whole genome shotgun (WGS) entry which is preliminary data.</text>
</comment>
<dbReference type="RefSeq" id="WP_346049366.1">
    <property type="nucleotide sequence ID" value="NZ_JAYGII010000001.1"/>
</dbReference>